<protein>
    <recommendedName>
        <fullName evidence="18">PH domain-containing protein</fullName>
    </recommendedName>
</protein>
<feature type="region of interest" description="Disordered" evidence="13">
    <location>
        <begin position="1"/>
        <end position="44"/>
    </location>
</feature>
<dbReference type="InterPro" id="IPR008918">
    <property type="entry name" value="HhH2"/>
</dbReference>
<feature type="compositionally biased region" description="Polar residues" evidence="13">
    <location>
        <begin position="1106"/>
        <end position="1138"/>
    </location>
</feature>
<accession>A0A9P7GBU1</accession>
<dbReference type="SUPFAM" id="SSF88723">
    <property type="entry name" value="PIN domain-like"/>
    <property type="match status" value="1"/>
</dbReference>
<dbReference type="PROSITE" id="PS00842">
    <property type="entry name" value="XPG_2"/>
    <property type="match status" value="1"/>
</dbReference>
<dbReference type="OrthoDB" id="31113at2759"/>
<dbReference type="InterPro" id="IPR006085">
    <property type="entry name" value="XPG_DNA_repair_N"/>
</dbReference>
<comment type="similarity">
    <text evidence="12">Belongs to the XPG/RAD2 endonuclease family. GEN subfamily.</text>
</comment>
<dbReference type="InterPro" id="IPR011993">
    <property type="entry name" value="PH-like_dom_sf"/>
</dbReference>
<dbReference type="Pfam" id="PF00752">
    <property type="entry name" value="XPG_N"/>
    <property type="match status" value="1"/>
</dbReference>
<evidence type="ECO:0000256" key="7">
    <source>
        <dbReference type="ARBA" id="ARBA00022763"/>
    </source>
</evidence>
<dbReference type="SMART" id="SM00485">
    <property type="entry name" value="XPGN"/>
    <property type="match status" value="1"/>
</dbReference>
<dbReference type="CDD" id="cd09904">
    <property type="entry name" value="H3TH_XPG"/>
    <property type="match status" value="1"/>
</dbReference>
<dbReference type="Pfam" id="PF25381">
    <property type="entry name" value="PH_26"/>
    <property type="match status" value="1"/>
</dbReference>
<feature type="compositionally biased region" description="Acidic residues" evidence="13">
    <location>
        <begin position="847"/>
        <end position="857"/>
    </location>
</feature>
<dbReference type="InterPro" id="IPR006086">
    <property type="entry name" value="XPG-I_dom"/>
</dbReference>
<feature type="region of interest" description="Disordered" evidence="13">
    <location>
        <begin position="1852"/>
        <end position="1876"/>
    </location>
</feature>
<keyword evidence="11" id="KW-0539">Nucleus</keyword>
<evidence type="ECO:0000256" key="1">
    <source>
        <dbReference type="ARBA" id="ARBA00001946"/>
    </source>
</evidence>
<feature type="region of interest" description="Disordered" evidence="13">
    <location>
        <begin position="1964"/>
        <end position="1990"/>
    </location>
</feature>
<feature type="compositionally biased region" description="Polar residues" evidence="13">
    <location>
        <begin position="727"/>
        <end position="738"/>
    </location>
</feature>
<feature type="region of interest" description="Disordered" evidence="13">
    <location>
        <begin position="2186"/>
        <end position="2253"/>
    </location>
</feature>
<feature type="compositionally biased region" description="Acidic residues" evidence="13">
    <location>
        <begin position="950"/>
        <end position="961"/>
    </location>
</feature>
<keyword evidence="10" id="KW-0234">DNA repair</keyword>
<evidence type="ECO:0000259" key="15">
    <source>
        <dbReference type="SMART" id="SM00485"/>
    </source>
</evidence>
<feature type="compositionally biased region" description="Basic residues" evidence="13">
    <location>
        <begin position="2703"/>
        <end position="2714"/>
    </location>
</feature>
<dbReference type="PRINTS" id="PR00853">
    <property type="entry name" value="XPGRADSUPER"/>
</dbReference>
<evidence type="ECO:0000256" key="3">
    <source>
        <dbReference type="ARBA" id="ARBA00005283"/>
    </source>
</evidence>
<evidence type="ECO:0000256" key="6">
    <source>
        <dbReference type="ARBA" id="ARBA00022759"/>
    </source>
</evidence>
<dbReference type="SMART" id="SM00279">
    <property type="entry name" value="HhH2"/>
    <property type="match status" value="1"/>
</dbReference>
<evidence type="ECO:0000256" key="4">
    <source>
        <dbReference type="ARBA" id="ARBA00022722"/>
    </source>
</evidence>
<evidence type="ECO:0000256" key="12">
    <source>
        <dbReference type="ARBA" id="ARBA00038112"/>
    </source>
</evidence>
<evidence type="ECO:0000313" key="17">
    <source>
        <dbReference type="Proteomes" id="UP000775547"/>
    </source>
</evidence>
<sequence length="2741" mass="297932">MTRTTSAQSPLSRAPEANNQPQGQLQAQAQHQGGPPGAPSPLHPEIRSVVQLTAAHAHKIYFSGPLVRRIERQPDGQRPAKDEGWCEVWAQLGGTTLSIWDMAQIQEASKQGREVPPTYVNTTDAFVQVLGSLTTPETPTIPSKKYTNVLTLNTAGSNLLLFSCPSTSALMSWAAALRLSAWEKSRLEEIYTAHLIRITLNAPNAPSTLARGRMEGWVRIRIAGQTDWKRMWMSVAVGAEGGAGERLGVGGPSASAASLPKKKRMSNLFSRDTAPQQPALAQKPLISMFAGPKPKDKKRSLLTIKDVTQAFAVYPERPELISRSTLIKVEGTFGDEDTAAVMKSREGWLLVMPELEGGLGQAAEMLKWVVAVHDAFELYGRPEAWTWDPRDPISLMFAYPVGPNKDVCLLAMEDPISLTNVALQLLFLDRELAETLDPRDERTSSIRSRLIGILLDRIRRPEVQPPRIVSPSKAPILPPIGGNITNNTPPPQQQQGPGLQTPSNNGGPQLPPLSFGNGGTPPSEHAAAPEGQQHQAKPITERSSAQTNGRSGTGEVSSTSPYTLPHPGEQGQYVGQDKSLPEPQEEETILFNRLSNSPGPISPQQSVSIHGSDPQTRSPSIQNAVPGGPAHRTRTSDSSNINRGFQVQSRVDSGTSSASHVSRPYGDGMNGAVNPTAGKSLSPMSDQRMAFSPPPPAQNQAAAQSTSPVPSSPPSSYSAPIGAPTNVLRSTSVLTSPHSAVGHDHEDDSQRQMPDHASVLTSPHSPSLHPHTLTSPYSPQGTLRSLGGTSSRMSSQTAASSQQPKLEDSSSNLFNEAGALYYMQLDSSGNNTQNQQRRLPPTAISEHDDDEDDEDDSSSSYHGSTQHPSRQSGAVSPTSNDSAHENPPIRQSTPMAFFERSSPQTTSATKPANRVSPSRQGLGRKPSGARAQATRTYNGSETISSHQVTEEEETDTSEEQDDRPQTQMNQLQAHPSTSSEDPNLDALAALSYLAVDDRPASPQANVQPLNISKAPSPPPVASGAESPAPFKSSFAPSNKAAERKAKAQAQQAAHHAATHKPGRANGKRKSKIAGAWNESSDEEEEEEEEDDDDDDVDSDAEPVVNRQGQGFASSTTSLRQGPNTSGELPSEPNQQQYSHLRPPRTLPQIPEQNYPDEYNPPPRRIPSDQYPGGPSPRFNHDGTPIRTQAEFPQMPGAARQSVWSQVLDPGRAANVEAPRNDKFVQLEPAESMTKAFTPQGLLSAGIQDKQDRSAKRQEELARETGASLINVPNKPPPPQMGLLGAITAHERERKRDGGVGAALTEREREKRVAEDRQRRFDEHQRQQLDQMQQGGSMYGGQFPGYGMNPMMMMNPMMGMNPMMTGGGLSPMMTGNPMMGYPGMMPGYNPQHMFAAQQAAQAYQQAMMAFSVAGSQVGGEGGGGTPPLNPAMTGGTMGGNMSMYDPRMSMMMPMMGQMGPMGMQMTGMSTFDPRFPPNASPGSMNDAGLAPPTTFAGQGHLNSMGVKSLWSLLTPVGRPVLLETIEGKVMAIDSSIWIYQFQATMRDKDGRALTNAHVVGFLRRIAKLLFYGIKPVFVFDGGAPTLKTSTLRGRREKKSGAAASHAKIAEKLLAAKMRREALNQADYSQGVTSKGKEKQASSSLDDGTVYLEDVETTLAKTPAKKKVATPSSSTKKAKFYDHDPYRLPEVDLEAEVAKATRTAAPDPRLATEDELRAFIDDMRPEDFDVTSPAFRDLPTEVQYEIVGDLRLKSRQTSYARLQNMLRNAPTPLDFSKQQIKNLRQRNTLTQQLLITTDTIGSAHISIPVRIASERNKEYVLMKNEGESGGWILGIRDNSGTQDKPIEIDHEREEVVDEDSEEDMEEVPISVPAAPDPDLSQYQRTMALSAIGKRHSALSNPIHRKTKSGPLFESDDEDGMEHVLPTYSPELSDIEDDMLAIAVQESLEQSQLTNNIPQTGYSPALGEPSSSKMTLNASTAPPNTIASPSQDDNDFVFESPSRLETALSIANAGPSRPHLYPAPPSQMSSSSSIFGRPTLLTAPSKPQLPSVRVSRSAEKSRQVVQDRTVLPLPSPEPPTNLPTLAETRHVDKDEARVSTPETVLIVSPIPTRATNIPEPQISSDEDMEEAIPVPTHAPDMDTGVDVSPETISMEEVAPAAPSREIVSIPIDDAFDTLPSPVPIAADDTMLGNPPLPGRRTPSPIAVRPADKPSSSVPLFAPSPKDDEEELIPWSRSPSPTHELPTHTTLNPPHSPIPEDEWNTAEMDDAVEEMDPQAEEGEYARFISQVKGKNIDDVRAEIDEEIKHLHQQRKAAMRDSEDITMQMISQIMAMLRLFGIPYITAPMEAEAQCAELVTLGLVDGVITDDSDVFLFGAQRVFKNMFNQSKTVECFLLSDLARDLGLERDTLVRLAYLLGSDYTEGLSGVGPVVAMELLKEFPGDGGLVRFREWWVKVQTGKDREEDNKSKFRKQFKKKYKDLFLTDDWPNPAVHDAYYHPTVDSSDEPFKWGMPDLDALRLFFREELGWGQTKVDEILLPIIQKINKRGQAAALNKQSNLSNFFDMSAGSGTYAPKKRQVYASKRLQNVVDDFRKSTKRARGSVALASGSGSRSGQSDSDEDFDSTPAKKRKKVGNGNGKGKSRAAASFSGKGRGKTATAQAPAKGQRRARAKKKPSSDDDFQVEDVSDPEATLVEIPPDPVVAARLRPRPKPRPKRKMQYESPNQEGGSAADGSGAREADADAE</sequence>
<evidence type="ECO:0000256" key="2">
    <source>
        <dbReference type="ARBA" id="ARBA00004123"/>
    </source>
</evidence>
<feature type="compositionally biased region" description="Polar residues" evidence="13">
    <location>
        <begin position="541"/>
        <end position="562"/>
    </location>
</feature>
<dbReference type="GO" id="GO:0046872">
    <property type="term" value="F:metal ion binding"/>
    <property type="evidence" value="ECO:0007669"/>
    <property type="project" value="UniProtKB-KW"/>
</dbReference>
<dbReference type="InterPro" id="IPR006084">
    <property type="entry name" value="XPG/Rad2"/>
</dbReference>
<dbReference type="FunFam" id="1.10.150.20:FF:000030">
    <property type="entry name" value="Flap endonuclease GEN-like 1"/>
    <property type="match status" value="1"/>
</dbReference>
<evidence type="ECO:0000256" key="10">
    <source>
        <dbReference type="ARBA" id="ARBA00023204"/>
    </source>
</evidence>
<dbReference type="PANTHER" id="PTHR16171:SF7">
    <property type="entry name" value="DNA REPAIR PROTEIN RAD2"/>
    <property type="match status" value="1"/>
</dbReference>
<dbReference type="InterPro" id="IPR036279">
    <property type="entry name" value="5-3_exonuclease_C_sf"/>
</dbReference>
<evidence type="ECO:0000256" key="9">
    <source>
        <dbReference type="ARBA" id="ARBA00022842"/>
    </source>
</evidence>
<dbReference type="Gene3D" id="2.30.29.30">
    <property type="entry name" value="Pleckstrin-homology domain (PH domain)/Phosphotyrosine-binding domain (PTB)"/>
    <property type="match status" value="1"/>
</dbReference>
<feature type="compositionally biased region" description="Polar residues" evidence="13">
    <location>
        <begin position="636"/>
        <end position="660"/>
    </location>
</feature>
<keyword evidence="17" id="KW-1185">Reference proteome</keyword>
<comment type="cofactor">
    <cofactor evidence="1">
        <name>Mg(2+)</name>
        <dbReference type="ChEBI" id="CHEBI:18420"/>
    </cofactor>
</comment>
<gene>
    <name evidence="16" type="ORF">DXG03_001710</name>
</gene>
<feature type="compositionally biased region" description="Low complexity" evidence="13">
    <location>
        <begin position="17"/>
        <end position="33"/>
    </location>
</feature>
<comment type="caution">
    <text evidence="16">The sequence shown here is derived from an EMBL/GenBank/DDBJ whole genome shotgun (WGS) entry which is preliminary data.</text>
</comment>
<evidence type="ECO:0000256" key="5">
    <source>
        <dbReference type="ARBA" id="ARBA00022723"/>
    </source>
</evidence>
<feature type="compositionally biased region" description="Basic residues" evidence="13">
    <location>
        <begin position="1056"/>
        <end position="1071"/>
    </location>
</feature>
<dbReference type="InterPro" id="IPR001044">
    <property type="entry name" value="XPG/Rad2_eukaryotes"/>
</dbReference>
<feature type="region of interest" description="Disordered" evidence="13">
    <location>
        <begin position="2039"/>
        <end position="2081"/>
    </location>
</feature>
<dbReference type="SMART" id="SM00484">
    <property type="entry name" value="XPGI"/>
    <property type="match status" value="1"/>
</dbReference>
<dbReference type="PROSITE" id="PS00841">
    <property type="entry name" value="XPG_1"/>
    <property type="match status" value="1"/>
</dbReference>
<feature type="compositionally biased region" description="Low complexity" evidence="13">
    <location>
        <begin position="698"/>
        <end position="724"/>
    </location>
</feature>
<keyword evidence="6" id="KW-0255">Endonuclease</keyword>
<dbReference type="Proteomes" id="UP000775547">
    <property type="component" value="Unassembled WGS sequence"/>
</dbReference>
<keyword evidence="8" id="KW-0378">Hydrolase</keyword>
<dbReference type="InterPro" id="IPR058155">
    <property type="entry name" value="Skg3/CAF120-like_PH"/>
</dbReference>
<keyword evidence="5" id="KW-0479">Metal-binding</keyword>
<reference evidence="16" key="2">
    <citation type="submission" date="2021-10" db="EMBL/GenBank/DDBJ databases">
        <title>Phylogenomics reveals ancestral predisposition of the termite-cultivated fungus Termitomyces towards a domesticated lifestyle.</title>
        <authorList>
            <person name="Auxier B."/>
            <person name="Grum-Grzhimaylo A."/>
            <person name="Cardenas M.E."/>
            <person name="Lodge J.D."/>
            <person name="Laessoe T."/>
            <person name="Pedersen O."/>
            <person name="Smith M.E."/>
            <person name="Kuyper T.W."/>
            <person name="Franco-Molano E.A."/>
            <person name="Baroni T.J."/>
            <person name="Aanen D.K."/>
        </authorList>
    </citation>
    <scope>NUCLEOTIDE SEQUENCE</scope>
    <source>
        <strain evidence="16">AP01</strain>
        <tissue evidence="16">Mycelium</tissue>
    </source>
</reference>
<feature type="compositionally biased region" description="Basic and acidic residues" evidence="13">
    <location>
        <begin position="741"/>
        <end position="754"/>
    </location>
</feature>
<reference evidence="16" key="1">
    <citation type="submission" date="2020-07" db="EMBL/GenBank/DDBJ databases">
        <authorList>
            <person name="Nieuwenhuis M."/>
            <person name="Van De Peppel L.J.J."/>
        </authorList>
    </citation>
    <scope>NUCLEOTIDE SEQUENCE</scope>
    <source>
        <strain evidence="16">AP01</strain>
        <tissue evidence="16">Mycelium</tissue>
    </source>
</reference>
<feature type="compositionally biased region" description="Polar residues" evidence="13">
    <location>
        <begin position="593"/>
        <end position="623"/>
    </location>
</feature>
<feature type="compositionally biased region" description="Acidic residues" evidence="13">
    <location>
        <begin position="1852"/>
        <end position="1864"/>
    </location>
</feature>
<dbReference type="Gene3D" id="3.40.50.1010">
    <property type="entry name" value="5'-nuclease"/>
    <property type="match status" value="2"/>
</dbReference>
<feature type="compositionally biased region" description="Polar residues" evidence="13">
    <location>
        <begin position="1966"/>
        <end position="1988"/>
    </location>
</feature>
<feature type="compositionally biased region" description="Polar residues" evidence="13">
    <location>
        <begin position="965"/>
        <end position="981"/>
    </location>
</feature>
<feature type="compositionally biased region" description="Polar residues" evidence="13">
    <location>
        <begin position="861"/>
        <end position="881"/>
    </location>
</feature>
<dbReference type="GO" id="GO:0006289">
    <property type="term" value="P:nucleotide-excision repair"/>
    <property type="evidence" value="ECO:0007669"/>
    <property type="project" value="InterPro"/>
</dbReference>
<dbReference type="EMBL" id="JABCKV010000014">
    <property type="protein sequence ID" value="KAG5646986.1"/>
    <property type="molecule type" value="Genomic_DNA"/>
</dbReference>
<keyword evidence="9" id="KW-0460">Magnesium</keyword>
<feature type="region of interest" description="Disordered" evidence="13">
    <location>
        <begin position="2596"/>
        <end position="2741"/>
    </location>
</feature>
<comment type="similarity">
    <text evidence="3">Belongs to the XPG/RAD2 endonuclease family. XPG subfamily.</text>
</comment>
<feature type="region of interest" description="Disordered" evidence="13">
    <location>
        <begin position="825"/>
        <end position="985"/>
    </location>
</feature>
<feature type="region of interest" description="Disordered" evidence="13">
    <location>
        <begin position="999"/>
        <end position="1200"/>
    </location>
</feature>
<feature type="region of interest" description="Disordered" evidence="13">
    <location>
        <begin position="1305"/>
        <end position="1337"/>
    </location>
</feature>
<feature type="compositionally biased region" description="Basic residues" evidence="13">
    <location>
        <begin position="2662"/>
        <end position="2671"/>
    </location>
</feature>
<feature type="region of interest" description="Disordered" evidence="13">
    <location>
        <begin position="464"/>
        <end position="812"/>
    </location>
</feature>
<feature type="compositionally biased region" description="Acidic residues" evidence="13">
    <location>
        <begin position="2675"/>
        <end position="2685"/>
    </location>
</feature>
<dbReference type="PANTHER" id="PTHR16171">
    <property type="entry name" value="DNA REPAIR PROTEIN COMPLEMENTING XP-G CELLS-RELATED"/>
    <property type="match status" value="1"/>
</dbReference>
<evidence type="ECO:0008006" key="18">
    <source>
        <dbReference type="Google" id="ProtNLM"/>
    </source>
</evidence>
<comment type="subcellular location">
    <subcellularLocation>
        <location evidence="2">Nucleus</location>
    </subcellularLocation>
</comment>
<evidence type="ECO:0000256" key="11">
    <source>
        <dbReference type="ARBA" id="ARBA00023242"/>
    </source>
</evidence>
<feature type="compositionally biased region" description="Basic and acidic residues" evidence="13">
    <location>
        <begin position="1305"/>
        <end position="1326"/>
    </location>
</feature>
<evidence type="ECO:0000256" key="8">
    <source>
        <dbReference type="ARBA" id="ARBA00022801"/>
    </source>
</evidence>
<feature type="compositionally biased region" description="Polar residues" evidence="13">
    <location>
        <begin position="933"/>
        <end position="947"/>
    </location>
</feature>
<organism evidence="16 17">
    <name type="scientific">Asterophora parasitica</name>
    <dbReference type="NCBI Taxonomy" id="117018"/>
    <lineage>
        <taxon>Eukaryota</taxon>
        <taxon>Fungi</taxon>
        <taxon>Dikarya</taxon>
        <taxon>Basidiomycota</taxon>
        <taxon>Agaricomycotina</taxon>
        <taxon>Agaricomycetes</taxon>
        <taxon>Agaricomycetidae</taxon>
        <taxon>Agaricales</taxon>
        <taxon>Tricholomatineae</taxon>
        <taxon>Lyophyllaceae</taxon>
        <taxon>Asterophora</taxon>
    </lineage>
</organism>
<proteinExistence type="inferred from homology"/>
<name>A0A9P7GBU1_9AGAR</name>
<dbReference type="GO" id="GO:0003697">
    <property type="term" value="F:single-stranded DNA binding"/>
    <property type="evidence" value="ECO:0007669"/>
    <property type="project" value="InterPro"/>
</dbReference>
<feature type="domain" description="XPG N-terminal" evidence="15">
    <location>
        <begin position="1503"/>
        <end position="1600"/>
    </location>
</feature>
<feature type="compositionally biased region" description="Polar residues" evidence="13">
    <location>
        <begin position="901"/>
        <end position="919"/>
    </location>
</feature>
<feature type="compositionally biased region" description="Polar residues" evidence="13">
    <location>
        <begin position="825"/>
        <end position="837"/>
    </location>
</feature>
<dbReference type="InterPro" id="IPR019974">
    <property type="entry name" value="XPG_CS"/>
</dbReference>
<dbReference type="GO" id="GO:0005634">
    <property type="term" value="C:nucleus"/>
    <property type="evidence" value="ECO:0007669"/>
    <property type="project" value="UniProtKB-SubCell"/>
</dbReference>
<feature type="compositionally biased region" description="Polar residues" evidence="13">
    <location>
        <begin position="772"/>
        <end position="783"/>
    </location>
</feature>
<feature type="compositionally biased region" description="Low complexity" evidence="13">
    <location>
        <begin position="479"/>
        <end position="502"/>
    </location>
</feature>
<feature type="compositionally biased region" description="Low complexity" evidence="13">
    <location>
        <begin position="2598"/>
        <end position="2613"/>
    </location>
</feature>
<evidence type="ECO:0000259" key="14">
    <source>
        <dbReference type="SMART" id="SM00484"/>
    </source>
</evidence>
<feature type="compositionally biased region" description="Basic and acidic residues" evidence="13">
    <location>
        <begin position="2732"/>
        <end position="2741"/>
    </location>
</feature>
<dbReference type="CDD" id="cd09868">
    <property type="entry name" value="PIN_XPG_RAD2"/>
    <property type="match status" value="2"/>
</dbReference>
<feature type="domain" description="XPG-I" evidence="14">
    <location>
        <begin position="2333"/>
        <end position="2402"/>
    </location>
</feature>
<keyword evidence="7" id="KW-0227">DNA damage</keyword>
<feature type="compositionally biased region" description="Acidic residues" evidence="13">
    <location>
        <begin position="1079"/>
        <end position="1100"/>
    </location>
</feature>
<evidence type="ECO:0000256" key="13">
    <source>
        <dbReference type="SAM" id="MobiDB-lite"/>
    </source>
</evidence>
<dbReference type="GO" id="GO:0048256">
    <property type="term" value="F:flap endonuclease activity"/>
    <property type="evidence" value="ECO:0007669"/>
    <property type="project" value="UniProtKB-ARBA"/>
</dbReference>
<evidence type="ECO:0000313" key="16">
    <source>
        <dbReference type="EMBL" id="KAG5646986.1"/>
    </source>
</evidence>
<keyword evidence="4" id="KW-0540">Nuclease</keyword>
<feature type="compositionally biased region" description="Polar residues" evidence="13">
    <location>
        <begin position="2233"/>
        <end position="2249"/>
    </location>
</feature>
<dbReference type="InterPro" id="IPR029060">
    <property type="entry name" value="PIN-like_dom_sf"/>
</dbReference>
<dbReference type="Gene3D" id="1.10.150.20">
    <property type="entry name" value="5' to 3' exonuclease, C-terminal subdomain"/>
    <property type="match status" value="1"/>
</dbReference>
<feature type="compositionally biased region" description="Low complexity" evidence="13">
    <location>
        <begin position="1026"/>
        <end position="1039"/>
    </location>
</feature>
<feature type="compositionally biased region" description="Polar residues" evidence="13">
    <location>
        <begin position="1"/>
        <end position="11"/>
    </location>
</feature>
<feature type="compositionally biased region" description="Low complexity" evidence="13">
    <location>
        <begin position="789"/>
        <end position="803"/>
    </location>
</feature>
<dbReference type="SUPFAM" id="SSF47807">
    <property type="entry name" value="5' to 3' exonuclease, C-terminal subdomain"/>
    <property type="match status" value="1"/>
</dbReference>
<dbReference type="PRINTS" id="PR00066">
    <property type="entry name" value="XRODRMPGMNTG"/>
</dbReference>
<dbReference type="Pfam" id="PF00867">
    <property type="entry name" value="XPG_I"/>
    <property type="match status" value="1"/>
</dbReference>